<dbReference type="InterPro" id="IPR052980">
    <property type="entry name" value="Crinkler_effector"/>
</dbReference>
<reference evidence="1" key="1">
    <citation type="submission" date="2023-03" db="EMBL/GenBank/DDBJ databases">
        <title>Massive genome expansion in bonnet fungi (Mycena s.s.) driven by repeated elements and novel gene families across ecological guilds.</title>
        <authorList>
            <consortium name="Lawrence Berkeley National Laboratory"/>
            <person name="Harder C.B."/>
            <person name="Miyauchi S."/>
            <person name="Viragh M."/>
            <person name="Kuo A."/>
            <person name="Thoen E."/>
            <person name="Andreopoulos B."/>
            <person name="Lu D."/>
            <person name="Skrede I."/>
            <person name="Drula E."/>
            <person name="Henrissat B."/>
            <person name="Morin E."/>
            <person name="Kohler A."/>
            <person name="Barry K."/>
            <person name="LaButti K."/>
            <person name="Morin E."/>
            <person name="Salamov A."/>
            <person name="Lipzen A."/>
            <person name="Mereny Z."/>
            <person name="Hegedus B."/>
            <person name="Baldrian P."/>
            <person name="Stursova M."/>
            <person name="Weitz H."/>
            <person name="Taylor A."/>
            <person name="Grigoriev I.V."/>
            <person name="Nagy L.G."/>
            <person name="Martin F."/>
            <person name="Kauserud H."/>
        </authorList>
    </citation>
    <scope>NUCLEOTIDE SEQUENCE</scope>
    <source>
        <strain evidence="1">CBHHK200</strain>
    </source>
</reference>
<dbReference type="PANTHER" id="PTHR33129:SF1">
    <property type="entry name" value="ATP-BINDING PROTEIN"/>
    <property type="match status" value="1"/>
</dbReference>
<dbReference type="AlphaFoldDB" id="A0AAD6X8I3"/>
<protein>
    <submittedName>
        <fullName evidence="1">Uncharacterized protein</fullName>
    </submittedName>
</protein>
<keyword evidence="2" id="KW-1185">Reference proteome</keyword>
<accession>A0AAD6X8I3</accession>
<evidence type="ECO:0000313" key="2">
    <source>
        <dbReference type="Proteomes" id="UP001218188"/>
    </source>
</evidence>
<dbReference type="PANTHER" id="PTHR33129">
    <property type="entry name" value="PROTEIN KINASE DOMAIN-CONTAINING PROTEIN-RELATED"/>
    <property type="match status" value="1"/>
</dbReference>
<organism evidence="1 2">
    <name type="scientific">Mycena alexandri</name>
    <dbReference type="NCBI Taxonomy" id="1745969"/>
    <lineage>
        <taxon>Eukaryota</taxon>
        <taxon>Fungi</taxon>
        <taxon>Dikarya</taxon>
        <taxon>Basidiomycota</taxon>
        <taxon>Agaricomycotina</taxon>
        <taxon>Agaricomycetes</taxon>
        <taxon>Agaricomycetidae</taxon>
        <taxon>Agaricales</taxon>
        <taxon>Marasmiineae</taxon>
        <taxon>Mycenaceae</taxon>
        <taxon>Mycena</taxon>
    </lineage>
</organism>
<gene>
    <name evidence="1" type="ORF">C8F04DRAFT_1229301</name>
</gene>
<sequence>MPYMWTILTATAKAKAKARTRTTARMWTRAQPQYATSTSKPIWPWPSTSWDCQLEVDQRGDTATFVVRHEYGLFMEHAMSRLSNRPNDSYRARFFVTGQPGIGKSFGCYYFLFRLLALGQSVFFLDAPTNVYYFSSDGVQKTNENPEEWPATLEAVRNSWVLIDMDEKTDWMPPKIFKRARCVVWTSSPQESRMKKFLKTFSAEKWYMKAWSSKEIAAVTERLAIDRTELVKRLDTGGPVARSLFGGIPVPSPQTIEADLTNALRGNIFAFTPMDASGQGTQLIQPLVVIDERSGRACLQRTDYSAEFLSAYMAHRTLDLAQDHLERVRGQLAAALDISTARSVAGKLVEGMMHHKLTRGMQLPAVFGAGTVARTLQLIGKAGSFVCETATTDIAKERPLYLRPESLNFAAVDAILVTHEKLGLIQASLGDSHRRDFGMMLRIISRLRRGAQVDVSSFGEVIYCLVGAAPERVQKIVAEASRTLAELKTFDAQKLSKELRMRHTKIAHTRLSTFRVVGYTFDHKQGFTEVR</sequence>
<proteinExistence type="predicted"/>
<dbReference type="Proteomes" id="UP001218188">
    <property type="component" value="Unassembled WGS sequence"/>
</dbReference>
<dbReference type="EMBL" id="JARJCM010000010">
    <property type="protein sequence ID" value="KAJ7043058.1"/>
    <property type="molecule type" value="Genomic_DNA"/>
</dbReference>
<name>A0AAD6X8I3_9AGAR</name>
<evidence type="ECO:0000313" key="1">
    <source>
        <dbReference type="EMBL" id="KAJ7043058.1"/>
    </source>
</evidence>
<comment type="caution">
    <text evidence="1">The sequence shown here is derived from an EMBL/GenBank/DDBJ whole genome shotgun (WGS) entry which is preliminary data.</text>
</comment>